<keyword evidence="2" id="KW-1185">Reference proteome</keyword>
<sequence>MSNLRRMSVDTKRAHVPGLGLFFTAWCVMRGAWRDSWELLPSCGRRTNVASGRASISNPSFVAGVAGAADQGGADVVRADGAAGNRGCIGGGSSSIASAATTARRRALLFIVGGGGVSAPV</sequence>
<evidence type="ECO:0000313" key="2">
    <source>
        <dbReference type="Proteomes" id="UP000031575"/>
    </source>
</evidence>
<gene>
    <name evidence="1" type="ORF">SPBR_04507</name>
</gene>
<dbReference type="Proteomes" id="UP000031575">
    <property type="component" value="Unassembled WGS sequence"/>
</dbReference>
<protein>
    <submittedName>
        <fullName evidence="1">Uncharacterized protein</fullName>
    </submittedName>
</protein>
<dbReference type="RefSeq" id="XP_040621385.1">
    <property type="nucleotide sequence ID" value="XM_040762790.1"/>
</dbReference>
<dbReference type="EMBL" id="AWTV01000005">
    <property type="protein sequence ID" value="KIH93375.1"/>
    <property type="molecule type" value="Genomic_DNA"/>
</dbReference>
<evidence type="ECO:0000313" key="1">
    <source>
        <dbReference type="EMBL" id="KIH93375.1"/>
    </source>
</evidence>
<proteinExistence type="predicted"/>
<accession>A0A0C2J2V3</accession>
<dbReference type="AlphaFoldDB" id="A0A0C2J2V3"/>
<dbReference type="HOGENOM" id="CLU_2039577_0_0_1"/>
<comment type="caution">
    <text evidence="1">The sequence shown here is derived from an EMBL/GenBank/DDBJ whole genome shotgun (WGS) entry which is preliminary data.</text>
</comment>
<dbReference type="GeneID" id="63677711"/>
<name>A0A0C2J2V3_9PEZI</name>
<reference evidence="1 2" key="1">
    <citation type="journal article" date="2014" name="BMC Genomics">
        <title>Comparative genomics of the major fungal agents of human and animal Sporotrichosis: Sporothrix schenckii and Sporothrix brasiliensis.</title>
        <authorList>
            <person name="Teixeira M.M."/>
            <person name="de Almeida L.G."/>
            <person name="Kubitschek-Barreira P."/>
            <person name="Alves F.L."/>
            <person name="Kioshima E.S."/>
            <person name="Abadio A.K."/>
            <person name="Fernandes L."/>
            <person name="Derengowski L.S."/>
            <person name="Ferreira K.S."/>
            <person name="Souza R.C."/>
            <person name="Ruiz J.C."/>
            <person name="de Andrade N.C."/>
            <person name="Paes H.C."/>
            <person name="Nicola A.M."/>
            <person name="Albuquerque P."/>
            <person name="Gerber A.L."/>
            <person name="Martins V.P."/>
            <person name="Peconick L.D."/>
            <person name="Neto A.V."/>
            <person name="Chaucanez C.B."/>
            <person name="Silva P.A."/>
            <person name="Cunha O.L."/>
            <person name="de Oliveira F.F."/>
            <person name="dos Santos T.C."/>
            <person name="Barros A.L."/>
            <person name="Soares M.A."/>
            <person name="de Oliveira L.M."/>
            <person name="Marini M.M."/>
            <person name="Villalobos-Duno H."/>
            <person name="Cunha M.M."/>
            <person name="de Hoog S."/>
            <person name="da Silveira J.F."/>
            <person name="Henrissat B."/>
            <person name="Nino-Vega G.A."/>
            <person name="Cisalpino P.S."/>
            <person name="Mora-Montes H.M."/>
            <person name="Almeida S.R."/>
            <person name="Stajich J.E."/>
            <person name="Lopes-Bezerra L.M."/>
            <person name="Vasconcelos A.T."/>
            <person name="Felipe M.S."/>
        </authorList>
    </citation>
    <scope>NUCLEOTIDE SEQUENCE [LARGE SCALE GENOMIC DNA]</scope>
    <source>
        <strain evidence="1 2">5110</strain>
    </source>
</reference>
<dbReference type="VEuPathDB" id="FungiDB:SPBR_04507"/>
<organism evidence="1 2">
    <name type="scientific">Sporothrix brasiliensis 5110</name>
    <dbReference type="NCBI Taxonomy" id="1398154"/>
    <lineage>
        <taxon>Eukaryota</taxon>
        <taxon>Fungi</taxon>
        <taxon>Dikarya</taxon>
        <taxon>Ascomycota</taxon>
        <taxon>Pezizomycotina</taxon>
        <taxon>Sordariomycetes</taxon>
        <taxon>Sordariomycetidae</taxon>
        <taxon>Ophiostomatales</taxon>
        <taxon>Ophiostomataceae</taxon>
        <taxon>Sporothrix</taxon>
    </lineage>
</organism>